<accession>A0A1X7R5H5</accession>
<evidence type="ECO:0000259" key="10">
    <source>
        <dbReference type="Pfam" id="PF01545"/>
    </source>
</evidence>
<reference evidence="11 12" key="1">
    <citation type="submission" date="2017-04" db="EMBL/GenBank/DDBJ databases">
        <authorList>
            <person name="Afonso C.L."/>
            <person name="Miller P.J."/>
            <person name="Scott M.A."/>
            <person name="Spackman E."/>
            <person name="Goraichik I."/>
            <person name="Dimitrov K.M."/>
            <person name="Suarez D.L."/>
            <person name="Swayne D.E."/>
        </authorList>
    </citation>
    <scope>NUCLEOTIDE SEQUENCE [LARGE SCALE GENOMIC DNA]</scope>
</reference>
<feature type="transmembrane region" description="Helical" evidence="8">
    <location>
        <begin position="404"/>
        <end position="423"/>
    </location>
</feature>
<feature type="transmembrane region" description="Helical" evidence="8">
    <location>
        <begin position="435"/>
        <end position="454"/>
    </location>
</feature>
<feature type="transmembrane region" description="Helical" evidence="8">
    <location>
        <begin position="230"/>
        <end position="251"/>
    </location>
</feature>
<proteinExistence type="inferred from homology"/>
<evidence type="ECO:0000256" key="5">
    <source>
        <dbReference type="ARBA" id="ARBA00022989"/>
    </source>
</evidence>
<dbReference type="GO" id="GO:1904257">
    <property type="term" value="P:zinc ion import into Golgi lumen"/>
    <property type="evidence" value="ECO:0007669"/>
    <property type="project" value="TreeGrafter"/>
</dbReference>
<dbReference type="InterPro" id="IPR058533">
    <property type="entry name" value="Cation_efflux_TM"/>
</dbReference>
<feature type="transmembrane region" description="Helical" evidence="8">
    <location>
        <begin position="575"/>
        <end position="597"/>
    </location>
</feature>
<dbReference type="FunFam" id="1.20.1510.10:FF:000014">
    <property type="entry name" value="Cation efflux protein/ zinc transporter"/>
    <property type="match status" value="1"/>
</dbReference>
<dbReference type="STRING" id="1789683.A0A1X7R5H5"/>
<dbReference type="Pfam" id="PF01545">
    <property type="entry name" value="Cation_efflux"/>
    <property type="match status" value="1"/>
</dbReference>
<feature type="region of interest" description="Disordered" evidence="9">
    <location>
        <begin position="634"/>
        <end position="695"/>
    </location>
</feature>
<dbReference type="GO" id="GO:0006882">
    <property type="term" value="P:intracellular zinc ion homeostasis"/>
    <property type="evidence" value="ECO:0007669"/>
    <property type="project" value="InterPro"/>
</dbReference>
<evidence type="ECO:0000313" key="11">
    <source>
        <dbReference type="EMBL" id="SMN20885.1"/>
    </source>
</evidence>
<keyword evidence="7 8" id="KW-0472">Membrane</keyword>
<keyword evidence="3 8" id="KW-0813">Transport</keyword>
<keyword evidence="6 8" id="KW-0406">Ion transport</keyword>
<feature type="transmembrane region" description="Helical" evidence="8">
    <location>
        <begin position="178"/>
        <end position="198"/>
    </location>
</feature>
<evidence type="ECO:0000256" key="4">
    <source>
        <dbReference type="ARBA" id="ARBA00022692"/>
    </source>
</evidence>
<evidence type="ECO:0000256" key="6">
    <source>
        <dbReference type="ARBA" id="ARBA00023065"/>
    </source>
</evidence>
<feature type="transmembrane region" description="Helical" evidence="8">
    <location>
        <begin position="6"/>
        <end position="26"/>
    </location>
</feature>
<keyword evidence="12" id="KW-1185">Reference proteome</keyword>
<feature type="transmembrane region" description="Helical" evidence="8">
    <location>
        <begin position="257"/>
        <end position="276"/>
    </location>
</feature>
<feature type="compositionally biased region" description="Low complexity" evidence="9">
    <location>
        <begin position="643"/>
        <end position="654"/>
    </location>
</feature>
<evidence type="ECO:0000256" key="8">
    <source>
        <dbReference type="RuleBase" id="RU369017"/>
    </source>
</evidence>
<keyword evidence="8" id="KW-0256">Endoplasmic reticulum</keyword>
<comment type="similarity">
    <text evidence="2 8">Belongs to the cation diffusion facilitator (CDF) transporter (TC 2.A.4) family. SLC30A subfamily.</text>
</comment>
<evidence type="ECO:0000313" key="12">
    <source>
        <dbReference type="Proteomes" id="UP000196158"/>
    </source>
</evidence>
<dbReference type="OrthoDB" id="78669at2759"/>
<feature type="transmembrane region" description="Helical" evidence="8">
    <location>
        <begin position="89"/>
        <end position="107"/>
    </location>
</feature>
<dbReference type="InterPro" id="IPR045316">
    <property type="entry name" value="Msc2-like"/>
</dbReference>
<dbReference type="Gene3D" id="1.20.1510.10">
    <property type="entry name" value="Cation efflux protein transmembrane domain"/>
    <property type="match status" value="1"/>
</dbReference>
<evidence type="ECO:0000256" key="1">
    <source>
        <dbReference type="ARBA" id="ARBA00004141"/>
    </source>
</evidence>
<dbReference type="EMBL" id="FXLY01000006">
    <property type="protein sequence ID" value="SMN20885.1"/>
    <property type="molecule type" value="Genomic_DNA"/>
</dbReference>
<evidence type="ECO:0000256" key="7">
    <source>
        <dbReference type="ARBA" id="ARBA00023136"/>
    </source>
</evidence>
<dbReference type="GO" id="GO:0005789">
    <property type="term" value="C:endoplasmic reticulum membrane"/>
    <property type="evidence" value="ECO:0007669"/>
    <property type="project" value="UniProtKB-SubCell"/>
</dbReference>
<evidence type="ECO:0000256" key="2">
    <source>
        <dbReference type="ARBA" id="ARBA00008873"/>
    </source>
</evidence>
<dbReference type="PANTHER" id="PTHR45755">
    <property type="match status" value="1"/>
</dbReference>
<dbReference type="InterPro" id="IPR027469">
    <property type="entry name" value="Cation_efflux_TMD_sf"/>
</dbReference>
<evidence type="ECO:0000256" key="9">
    <source>
        <dbReference type="SAM" id="MobiDB-lite"/>
    </source>
</evidence>
<dbReference type="PANTHER" id="PTHR45755:SF4">
    <property type="entry name" value="ZINC TRANSPORTER 7"/>
    <property type="match status" value="1"/>
</dbReference>
<organism evidence="11 12">
    <name type="scientific">Maudiozyma saulgeensis</name>
    <dbReference type="NCBI Taxonomy" id="1789683"/>
    <lineage>
        <taxon>Eukaryota</taxon>
        <taxon>Fungi</taxon>
        <taxon>Dikarya</taxon>
        <taxon>Ascomycota</taxon>
        <taxon>Saccharomycotina</taxon>
        <taxon>Saccharomycetes</taxon>
        <taxon>Saccharomycetales</taxon>
        <taxon>Saccharomycetaceae</taxon>
        <taxon>Maudiozyma</taxon>
    </lineage>
</organism>
<dbReference type="AlphaFoldDB" id="A0A1X7R5H5"/>
<dbReference type="SUPFAM" id="SSF161111">
    <property type="entry name" value="Cation efflux protein transmembrane domain-like"/>
    <property type="match status" value="1"/>
</dbReference>
<dbReference type="GO" id="GO:0005385">
    <property type="term" value="F:zinc ion transmembrane transporter activity"/>
    <property type="evidence" value="ECO:0007669"/>
    <property type="project" value="UniProtKB-UniRule"/>
</dbReference>
<feature type="transmembrane region" description="Helical" evidence="8">
    <location>
        <begin position="508"/>
        <end position="526"/>
    </location>
</feature>
<name>A0A1X7R5H5_9SACH</name>
<dbReference type="NCBIfam" id="TIGR01297">
    <property type="entry name" value="CDF"/>
    <property type="match status" value="1"/>
</dbReference>
<dbReference type="GO" id="GO:0005794">
    <property type="term" value="C:Golgi apparatus"/>
    <property type="evidence" value="ECO:0007669"/>
    <property type="project" value="TreeGrafter"/>
</dbReference>
<feature type="compositionally biased region" description="Basic and acidic residues" evidence="9">
    <location>
        <begin position="656"/>
        <end position="686"/>
    </location>
</feature>
<comment type="subcellular location">
    <subcellularLocation>
        <location evidence="8">Endoplasmic reticulum membrane</location>
        <topology evidence="8">Multi-pass membrane protein</topology>
    </subcellularLocation>
    <subcellularLocation>
        <location evidence="1">Membrane</location>
        <topology evidence="1">Multi-pass membrane protein</topology>
    </subcellularLocation>
</comment>
<gene>
    <name evidence="11" type="ORF">KASA_0M03135G</name>
</gene>
<protein>
    <recommendedName>
        <fullName evidence="8">Zinc transporter</fullName>
    </recommendedName>
</protein>
<feature type="transmembrane region" description="Helical" evidence="8">
    <location>
        <begin position="62"/>
        <end position="83"/>
    </location>
</feature>
<dbReference type="GO" id="GO:0031410">
    <property type="term" value="C:cytoplasmic vesicle"/>
    <property type="evidence" value="ECO:0007669"/>
    <property type="project" value="TreeGrafter"/>
</dbReference>
<feature type="transmembrane region" description="Helical" evidence="8">
    <location>
        <begin position="475"/>
        <end position="496"/>
    </location>
</feature>
<comment type="function">
    <text evidence="8">Functions as a zinc transporter.</text>
</comment>
<feature type="domain" description="Cation efflux protein transmembrane" evidence="10">
    <location>
        <begin position="405"/>
        <end position="605"/>
    </location>
</feature>
<feature type="transmembrane region" description="Helical" evidence="8">
    <location>
        <begin position="547"/>
        <end position="569"/>
    </location>
</feature>
<comment type="caution">
    <text evidence="8">Lacks conserved residue(s) required for the propagation of feature annotation.</text>
</comment>
<dbReference type="InterPro" id="IPR002524">
    <property type="entry name" value="Cation_efflux"/>
</dbReference>
<keyword evidence="5 8" id="KW-1133">Transmembrane helix</keyword>
<dbReference type="Proteomes" id="UP000196158">
    <property type="component" value="Unassembled WGS sequence"/>
</dbReference>
<sequence length="765" mass="86448">MVQSFLARIPLIISFPTIILSSNLIIPTYQDILEQHLSHNNHSNNLHNEQDHFLLSDLIIRLIFLPLFTSLSFVSIGCSVNIIKRSWNSVIPITLTFMVVSLLNFILNPIQTTIFTMVTIKQLIHNENNQIYDNSIKNNFFDFIKTYLPLIILCLMINCINEENRALSNFMSTTEPWFYLLLSLTIYLILIVLLRYTYPVLKHKILNFEEDNNSTQEEKYLENKSTRRKVIISLILGTLTSLGIMLILTIFYGASTLQLLMVFVYLGCVTIFFFSLKDSLIEYSQRISDDDTIDEQAQVAMLQIPDFMTLIIGFMSISLQYLSFNKVASSFTKDLLTVGLVVLAEYISRISTKIKNNKHDYHHHTNNNNRGRIVSSTHKEHRESHEQKKSIFTQIVLNKDTRSIFSFLLLNTTFMFVQLLYSFRSKSLGLLSDSLHMALDCTSLFLGLLASVLATQKPSDKFPFHLKYLETLAGFTNGILLLGIVCGIFVEAAGRVFKPTVIEETSELLVVAVLGLLVNLVGLVAFDHTGDGHNHGDNDSSSENMRGIFLHILADTLGSVGVIVSTLLIKLTNLHIFDPIASIMIASLILLSSLPLLKSTTLNLLLKLDTRKHNIVKNALNQITTTPGITGYTTPRFWPVKPSGSGHSHSHGGSQNKEDNHEHDHNHSHEHGHDHAHEHAHGHDSQSSHNHHHMSKNLDKCTLVGYIHIQYAEGENSTIIKKRVEKILENEGIQAWVQVEPKNSTCWCRTTSMSSIVNPNINTSK</sequence>
<evidence type="ECO:0000256" key="3">
    <source>
        <dbReference type="ARBA" id="ARBA00022448"/>
    </source>
</evidence>
<keyword evidence="4 8" id="KW-0812">Transmembrane</keyword>